<organism evidence="8 9">
    <name type="scientific">Falsiporphyromonas endometrii</name>
    <dbReference type="NCBI Taxonomy" id="1387297"/>
    <lineage>
        <taxon>Bacteria</taxon>
        <taxon>Pseudomonadati</taxon>
        <taxon>Bacteroidota</taxon>
        <taxon>Bacteroidia</taxon>
        <taxon>Bacteroidales</taxon>
        <taxon>Porphyromonadaceae</taxon>
        <taxon>Falsiporphyromonas</taxon>
    </lineage>
</organism>
<accession>A0ABV9K6W5</accession>
<keyword evidence="3" id="KW-1003">Cell membrane</keyword>
<feature type="transmembrane region" description="Helical" evidence="7">
    <location>
        <begin position="74"/>
        <end position="100"/>
    </location>
</feature>
<dbReference type="EMBL" id="JBHSGO010000113">
    <property type="protein sequence ID" value="MFC4665729.1"/>
    <property type="molecule type" value="Genomic_DNA"/>
</dbReference>
<evidence type="ECO:0000256" key="2">
    <source>
        <dbReference type="ARBA" id="ARBA00005262"/>
    </source>
</evidence>
<dbReference type="InterPro" id="IPR003370">
    <property type="entry name" value="Chromate_transpt"/>
</dbReference>
<feature type="transmembrane region" description="Helical" evidence="7">
    <location>
        <begin position="7"/>
        <end position="28"/>
    </location>
</feature>
<evidence type="ECO:0000313" key="9">
    <source>
        <dbReference type="Proteomes" id="UP001596020"/>
    </source>
</evidence>
<keyword evidence="6 7" id="KW-0472">Membrane</keyword>
<keyword evidence="9" id="KW-1185">Reference proteome</keyword>
<evidence type="ECO:0000256" key="1">
    <source>
        <dbReference type="ARBA" id="ARBA00004651"/>
    </source>
</evidence>
<comment type="similarity">
    <text evidence="2">Belongs to the chromate ion transporter (CHR) (TC 2.A.51) family.</text>
</comment>
<keyword evidence="4 7" id="KW-0812">Transmembrane</keyword>
<protein>
    <submittedName>
        <fullName evidence="8">Chromate transporter</fullName>
    </submittedName>
</protein>
<evidence type="ECO:0000256" key="3">
    <source>
        <dbReference type="ARBA" id="ARBA00022475"/>
    </source>
</evidence>
<feature type="transmembrane region" description="Helical" evidence="7">
    <location>
        <begin position="107"/>
        <end position="130"/>
    </location>
</feature>
<evidence type="ECO:0000256" key="6">
    <source>
        <dbReference type="ARBA" id="ARBA00023136"/>
    </source>
</evidence>
<name>A0ABV9K6W5_9PORP</name>
<keyword evidence="5 7" id="KW-1133">Transmembrane helix</keyword>
<proteinExistence type="inferred from homology"/>
<sequence length="197" mass="21479">MLYIKLFLIYLEIGLFGFGGGYAMLSLIQDKVVTQMHWLSNSEFTDIVAVSQMTPGPIGINSATYIGYKVTGSIWGAVTATTAVSLPSVILVLIISYCFAKFKGNKFVAAAFVGIRPATVGLIASAAMLLTLQSGSIYYLIQHISGAIAWDKVVVTENFLDWKSWIIFLGAFIVTIKKWIHPILTIVLAGLIGFLLY</sequence>
<dbReference type="Proteomes" id="UP001596020">
    <property type="component" value="Unassembled WGS sequence"/>
</dbReference>
<evidence type="ECO:0000256" key="4">
    <source>
        <dbReference type="ARBA" id="ARBA00022692"/>
    </source>
</evidence>
<dbReference type="PANTHER" id="PTHR43663:SF1">
    <property type="entry name" value="CHROMATE TRANSPORTER"/>
    <property type="match status" value="1"/>
</dbReference>
<evidence type="ECO:0000313" key="8">
    <source>
        <dbReference type="EMBL" id="MFC4665729.1"/>
    </source>
</evidence>
<dbReference type="InterPro" id="IPR052518">
    <property type="entry name" value="CHR_Transporter"/>
</dbReference>
<dbReference type="PANTHER" id="PTHR43663">
    <property type="entry name" value="CHROMATE TRANSPORT PROTEIN-RELATED"/>
    <property type="match status" value="1"/>
</dbReference>
<comment type="caution">
    <text evidence="8">The sequence shown here is derived from an EMBL/GenBank/DDBJ whole genome shotgun (WGS) entry which is preliminary data.</text>
</comment>
<comment type="subcellular location">
    <subcellularLocation>
        <location evidence="1">Cell membrane</location>
        <topology evidence="1">Multi-pass membrane protein</topology>
    </subcellularLocation>
</comment>
<evidence type="ECO:0000256" key="7">
    <source>
        <dbReference type="SAM" id="Phobius"/>
    </source>
</evidence>
<feature type="transmembrane region" description="Helical" evidence="7">
    <location>
        <begin position="165"/>
        <end position="196"/>
    </location>
</feature>
<evidence type="ECO:0000256" key="5">
    <source>
        <dbReference type="ARBA" id="ARBA00022989"/>
    </source>
</evidence>
<gene>
    <name evidence="8" type="ORF">ACFO3G_03760</name>
</gene>
<dbReference type="Pfam" id="PF02417">
    <property type="entry name" value="Chromate_transp"/>
    <property type="match status" value="1"/>
</dbReference>
<reference evidence="9" key="1">
    <citation type="journal article" date="2019" name="Int. J. Syst. Evol. Microbiol.">
        <title>The Global Catalogue of Microorganisms (GCM) 10K type strain sequencing project: providing services to taxonomists for standard genome sequencing and annotation.</title>
        <authorList>
            <consortium name="The Broad Institute Genomics Platform"/>
            <consortium name="The Broad Institute Genome Sequencing Center for Infectious Disease"/>
            <person name="Wu L."/>
            <person name="Ma J."/>
        </authorList>
    </citation>
    <scope>NUCLEOTIDE SEQUENCE [LARGE SCALE GENOMIC DNA]</scope>
    <source>
        <strain evidence="9">CGMCC 4.7357</strain>
    </source>
</reference>
<dbReference type="RefSeq" id="WP_380078117.1">
    <property type="nucleotide sequence ID" value="NZ_JBHSGO010000113.1"/>
</dbReference>